<dbReference type="AlphaFoldDB" id="A0A915KT44"/>
<dbReference type="WBParaSite" id="nRc.2.0.1.t40798-RA">
    <property type="protein sequence ID" value="nRc.2.0.1.t40798-RA"/>
    <property type="gene ID" value="nRc.2.0.1.g40798"/>
</dbReference>
<proteinExistence type="predicted"/>
<accession>A0A915KT44</accession>
<evidence type="ECO:0000313" key="2">
    <source>
        <dbReference type="WBParaSite" id="nRc.2.0.1.t40798-RA"/>
    </source>
</evidence>
<sequence length="62" mass="6793">MRGEMREKSKRDCRVPLTLIRANVVLVVTGADGDVNDTISCMASRNLSLCKGLEIPISRCIS</sequence>
<reference evidence="2" key="1">
    <citation type="submission" date="2022-11" db="UniProtKB">
        <authorList>
            <consortium name="WormBaseParasite"/>
        </authorList>
    </citation>
    <scope>IDENTIFICATION</scope>
</reference>
<organism evidence="1 2">
    <name type="scientific">Romanomermis culicivorax</name>
    <name type="common">Nematode worm</name>
    <dbReference type="NCBI Taxonomy" id="13658"/>
    <lineage>
        <taxon>Eukaryota</taxon>
        <taxon>Metazoa</taxon>
        <taxon>Ecdysozoa</taxon>
        <taxon>Nematoda</taxon>
        <taxon>Enoplea</taxon>
        <taxon>Dorylaimia</taxon>
        <taxon>Mermithida</taxon>
        <taxon>Mermithoidea</taxon>
        <taxon>Mermithidae</taxon>
        <taxon>Romanomermis</taxon>
    </lineage>
</organism>
<name>A0A915KT44_ROMCU</name>
<protein>
    <submittedName>
        <fullName evidence="2">Uncharacterized protein</fullName>
    </submittedName>
</protein>
<evidence type="ECO:0000313" key="1">
    <source>
        <dbReference type="Proteomes" id="UP000887565"/>
    </source>
</evidence>
<dbReference type="Proteomes" id="UP000887565">
    <property type="component" value="Unplaced"/>
</dbReference>
<keyword evidence="1" id="KW-1185">Reference proteome</keyword>